<gene>
    <name evidence="2" type="ORF">OMP38_26515</name>
</gene>
<evidence type="ECO:0000259" key="1">
    <source>
        <dbReference type="SMART" id="SM00835"/>
    </source>
</evidence>
<protein>
    <submittedName>
        <fullName evidence="2">Cupin domain-containing protein</fullName>
    </submittedName>
</protein>
<dbReference type="InterPro" id="IPR006045">
    <property type="entry name" value="Cupin_1"/>
</dbReference>
<evidence type="ECO:0000313" key="2">
    <source>
        <dbReference type="EMBL" id="MDG0793978.1"/>
    </source>
</evidence>
<keyword evidence="3" id="KW-1185">Reference proteome</keyword>
<dbReference type="SMART" id="SM00835">
    <property type="entry name" value="Cupin_1"/>
    <property type="match status" value="1"/>
</dbReference>
<dbReference type="RefSeq" id="WP_277567754.1">
    <property type="nucleotide sequence ID" value="NZ_JAPDHZ010000006.1"/>
</dbReference>
<feature type="domain" description="Cupin type-1" evidence="1">
    <location>
        <begin position="32"/>
        <end position="169"/>
    </location>
</feature>
<dbReference type="InterPro" id="IPR014710">
    <property type="entry name" value="RmlC-like_jellyroll"/>
</dbReference>
<accession>A0A9X4KL02</accession>
<comment type="caution">
    <text evidence="2">The sequence shown here is derived from an EMBL/GenBank/DDBJ whole genome shotgun (WGS) entry which is preliminary data.</text>
</comment>
<dbReference type="Pfam" id="PF00190">
    <property type="entry name" value="Cupin_1"/>
    <property type="match status" value="1"/>
</dbReference>
<dbReference type="AlphaFoldDB" id="A0A9X4KL02"/>
<evidence type="ECO:0000313" key="3">
    <source>
        <dbReference type="Proteomes" id="UP001153387"/>
    </source>
</evidence>
<reference evidence="2 3" key="1">
    <citation type="submission" date="2022-10" db="EMBL/GenBank/DDBJ databases">
        <title>Comparative genomic analysis of Cohnella hashimotonis sp. nov., isolated from the International Space Station.</title>
        <authorList>
            <person name="Simpson A."/>
            <person name="Venkateswaran K."/>
        </authorList>
    </citation>
    <scope>NUCLEOTIDE SEQUENCE [LARGE SCALE GENOMIC DNA]</scope>
    <source>
        <strain evidence="2 3">DSM 18997</strain>
    </source>
</reference>
<dbReference type="EMBL" id="JAPDHZ010000006">
    <property type="protein sequence ID" value="MDG0793978.1"/>
    <property type="molecule type" value="Genomic_DNA"/>
</dbReference>
<organism evidence="2 3">
    <name type="scientific">Cohnella ginsengisoli</name>
    <dbReference type="NCBI Taxonomy" id="425004"/>
    <lineage>
        <taxon>Bacteria</taxon>
        <taxon>Bacillati</taxon>
        <taxon>Bacillota</taxon>
        <taxon>Bacilli</taxon>
        <taxon>Bacillales</taxon>
        <taxon>Paenibacillaceae</taxon>
        <taxon>Cohnella</taxon>
    </lineage>
</organism>
<sequence length="248" mass="26545">MSYAESTVLQTTALQTPVLQSPSLNLSADSTQKVNYAKNEQNVITQLFADQLPAVRTGFFNIYMSQGVVVSPHWHTNATELVFLISGEIQTSVFNPFTQELMTYRLKPGQVSQFPLGWFHWLVALTDHTHLLTIFDVPTPDIVYAGDFLRTLPPEVAARAYCINPATYAQAVAPLQKPVILGPPPGCSPAAGAVQGASAQAGYPHAAVQGAASPGPMYPGTMPGVMPQSVMPQQGPAAVPYPPGSGWR</sequence>
<dbReference type="SUPFAM" id="SSF51182">
    <property type="entry name" value="RmlC-like cupins"/>
    <property type="match status" value="1"/>
</dbReference>
<dbReference type="PANTHER" id="PTHR31238">
    <property type="entry name" value="GERMIN-LIKE PROTEIN SUBFAMILY 3 MEMBER 3"/>
    <property type="match status" value="1"/>
</dbReference>
<name>A0A9X4KL02_9BACL</name>
<proteinExistence type="predicted"/>
<dbReference type="CDD" id="cd20306">
    <property type="entry name" value="cupin_OxDC-like"/>
    <property type="match status" value="1"/>
</dbReference>
<dbReference type="Proteomes" id="UP001153387">
    <property type="component" value="Unassembled WGS sequence"/>
</dbReference>
<dbReference type="Gene3D" id="2.60.120.10">
    <property type="entry name" value="Jelly Rolls"/>
    <property type="match status" value="1"/>
</dbReference>
<dbReference type="InterPro" id="IPR011051">
    <property type="entry name" value="RmlC_Cupin_sf"/>
</dbReference>